<dbReference type="RefSeq" id="WP_072720351.1">
    <property type="nucleotide sequence ID" value="NZ_LN889803.1"/>
</dbReference>
<protein>
    <recommendedName>
        <fullName evidence="3">HPr kinase</fullName>
    </recommendedName>
</protein>
<dbReference type="InterPro" id="IPR027417">
    <property type="entry name" value="P-loop_NTPase"/>
</dbReference>
<organism evidence="1 2">
    <name type="scientific">Planktothrix tepida PCC 9214</name>
    <dbReference type="NCBI Taxonomy" id="671072"/>
    <lineage>
        <taxon>Bacteria</taxon>
        <taxon>Bacillati</taxon>
        <taxon>Cyanobacteriota</taxon>
        <taxon>Cyanophyceae</taxon>
        <taxon>Oscillatoriophycideae</taxon>
        <taxon>Oscillatoriales</taxon>
        <taxon>Microcoleaceae</taxon>
        <taxon>Planktothrix</taxon>
    </lineage>
</organism>
<reference evidence="1" key="1">
    <citation type="submission" date="2015-10" db="EMBL/GenBank/DDBJ databases">
        <authorList>
            <person name="Gilbert D.G."/>
        </authorList>
    </citation>
    <scope>NUCLEOTIDE SEQUENCE [LARGE SCALE GENOMIC DNA]</scope>
    <source>
        <strain evidence="1">BBR_PRJEB10993</strain>
    </source>
</reference>
<name>A0A1J1LMP5_9CYAN</name>
<dbReference type="OrthoDB" id="506288at2"/>
<evidence type="ECO:0000313" key="1">
    <source>
        <dbReference type="EMBL" id="CUR33755.1"/>
    </source>
</evidence>
<evidence type="ECO:0008006" key="3">
    <source>
        <dbReference type="Google" id="ProtNLM"/>
    </source>
</evidence>
<accession>A0A1J1LMP5</accession>
<dbReference type="Proteomes" id="UP000184315">
    <property type="component" value="Unassembled WGS sequence"/>
</dbReference>
<evidence type="ECO:0000313" key="2">
    <source>
        <dbReference type="Proteomes" id="UP000184315"/>
    </source>
</evidence>
<gene>
    <name evidence="1" type="ORF">PL9214520294</name>
</gene>
<dbReference type="Gene3D" id="3.40.50.300">
    <property type="entry name" value="P-loop containing nucleotide triphosphate hydrolases"/>
    <property type="match status" value="1"/>
</dbReference>
<dbReference type="SUPFAM" id="SSF53795">
    <property type="entry name" value="PEP carboxykinase-like"/>
    <property type="match status" value="1"/>
</dbReference>
<dbReference type="EMBL" id="CZDF01000158">
    <property type="protein sequence ID" value="CUR33755.1"/>
    <property type="molecule type" value="Genomic_DNA"/>
</dbReference>
<proteinExistence type="predicted"/>
<dbReference type="AlphaFoldDB" id="A0A1J1LMP5"/>
<sequence>MQTSTLPLLKQQTECVPFYPELDEISWKAGISLVSYGVHIGIRVNEPTILEPLLDYLPPGWEKSSSPVDELYSLIVGEVGKGSSGYIDHQIYRGQDKLTESIELETIFETLDSDLRLQVGIAVQDWLFVHAGVVGWRGKAILIPGRSFSGKTTLVKALVNAGATYYSDEYAVLDTDGRVHPYPRRLSIRRGEGQRVKRCSVEELGGTAGTEPLPVGLIVHAQYESGVQWNLKPMSLGHGVLALLDNTIVASLRPDFALPILASAVSSALCFEGKRDEAEDVAIALLQHLKD</sequence>
<dbReference type="STRING" id="671072.PL9214520294"/>
<keyword evidence="2" id="KW-1185">Reference proteome</keyword>